<evidence type="ECO:0000259" key="1">
    <source>
        <dbReference type="Pfam" id="PF13280"/>
    </source>
</evidence>
<dbReference type="PANTHER" id="PTHR34580">
    <property type="match status" value="1"/>
</dbReference>
<protein>
    <submittedName>
        <fullName evidence="3">WYL domain-containing transcriptional regulator</fullName>
    </submittedName>
</protein>
<dbReference type="PANTHER" id="PTHR34580:SF3">
    <property type="entry name" value="PROTEIN PAFB"/>
    <property type="match status" value="1"/>
</dbReference>
<dbReference type="Pfam" id="PF13280">
    <property type="entry name" value="WYL"/>
    <property type="match status" value="2"/>
</dbReference>
<dbReference type="Proteomes" id="UP000297951">
    <property type="component" value="Unassembled WGS sequence"/>
</dbReference>
<dbReference type="InterPro" id="IPR057727">
    <property type="entry name" value="WCX_dom"/>
</dbReference>
<organism evidence="3 4">
    <name type="scientific">Rothia nasimurium</name>
    <dbReference type="NCBI Taxonomy" id="85336"/>
    <lineage>
        <taxon>Bacteria</taxon>
        <taxon>Bacillati</taxon>
        <taxon>Actinomycetota</taxon>
        <taxon>Actinomycetes</taxon>
        <taxon>Micrococcales</taxon>
        <taxon>Micrococcaceae</taxon>
        <taxon>Rothia</taxon>
    </lineage>
</organism>
<name>A0A4Y9F1N5_9MICC</name>
<feature type="domain" description="WYL" evidence="1">
    <location>
        <begin position="145"/>
        <end position="200"/>
    </location>
</feature>
<dbReference type="Pfam" id="PF25583">
    <property type="entry name" value="WCX"/>
    <property type="match status" value="1"/>
</dbReference>
<dbReference type="InterPro" id="IPR051534">
    <property type="entry name" value="CBASS_pafABC_assoc_protein"/>
</dbReference>
<sequence length="649" mass="70766">MTSKAVERAAALLDVLSSAPWGLDRDAVRQRVPGYDQAATDAAFERMFERDKQVLRALGVELVAERADCSRLGFVYRLEAKSQAVADFSALDVVVLSHCARAWEGTEVERLARAALLKVGVSVGQRLGGELGEPARFTTVPGVAECLAAVAEGKGVSFRYAGRDEVRAVACWGLGLRFGHWYLVGWDRARRGQRIFRLDRAAGLSVLAVEGPQPPASFSMARELAALEPEQVPQVATVPLLPGKGADGVQLAPSYGVVESALQAMRGGRTHRLPEGTSALGVVGDYQWKVADEEEKLRRELRAWHAPVSDIALPERTKIWKPVAAQRARESASDQLMRLLLMVSLIESTGGLPLATLADFFSTTEQKARSQLEGLASSLGFESLNLDINSAGFVTLRGQQVLTRGVSPTETEALALSLALDLSASLDTESFYSHLRQKVWASVAAKNRPEVAPMSERVGVYRADLDPLVQRALDQQIPLDITYSSHRSVSRRVIEPLALIVDNGPRYLQAWCRLSGQVRHFRLDQMLSMAPVEGDSFTQQVLTSPERGEDASAPVSPRSWLTQLTSGQAAAQTMILAVTKSLPVAQREKTHSTLYRYALEIAEENGVTFYKIPVAHTAWALNLLIDLGPAVCLLTPAHLRQDLLELLGD</sequence>
<reference evidence="3 4" key="1">
    <citation type="submission" date="2019-03" db="EMBL/GenBank/DDBJ databases">
        <title>Diversity of the mouse oral microbiome.</title>
        <authorList>
            <person name="Joseph S."/>
            <person name="Aduse-Opoku J."/>
            <person name="Curtis M."/>
            <person name="Wade W."/>
            <person name="Hashim A."/>
        </authorList>
    </citation>
    <scope>NUCLEOTIDE SEQUENCE [LARGE SCALE GENOMIC DNA]</scope>
    <source>
        <strain evidence="4">irhom_31</strain>
    </source>
</reference>
<evidence type="ECO:0000313" key="4">
    <source>
        <dbReference type="Proteomes" id="UP000297951"/>
    </source>
</evidence>
<dbReference type="PROSITE" id="PS52050">
    <property type="entry name" value="WYL"/>
    <property type="match status" value="2"/>
</dbReference>
<accession>A0A4Y9F1N5</accession>
<evidence type="ECO:0000259" key="2">
    <source>
        <dbReference type="Pfam" id="PF25583"/>
    </source>
</evidence>
<evidence type="ECO:0000313" key="3">
    <source>
        <dbReference type="EMBL" id="TFU19701.1"/>
    </source>
</evidence>
<feature type="domain" description="WCX" evidence="2">
    <location>
        <begin position="598"/>
        <end position="647"/>
    </location>
</feature>
<dbReference type="OrthoDB" id="3268930at2"/>
<feature type="domain" description="WYL" evidence="1">
    <location>
        <begin position="469"/>
        <end position="529"/>
    </location>
</feature>
<comment type="caution">
    <text evidence="3">The sequence shown here is derived from an EMBL/GenBank/DDBJ whole genome shotgun (WGS) entry which is preliminary data.</text>
</comment>
<dbReference type="RefSeq" id="WP_135013991.1">
    <property type="nucleotide sequence ID" value="NZ_JADGLK010000074.1"/>
</dbReference>
<dbReference type="AlphaFoldDB" id="A0A4Y9F1N5"/>
<dbReference type="EMBL" id="SPQC01000074">
    <property type="protein sequence ID" value="TFU19701.1"/>
    <property type="molecule type" value="Genomic_DNA"/>
</dbReference>
<dbReference type="InterPro" id="IPR026881">
    <property type="entry name" value="WYL_dom"/>
</dbReference>
<gene>
    <name evidence="3" type="ORF">E4U03_12205</name>
</gene>
<proteinExistence type="predicted"/>